<gene>
    <name evidence="1" type="ORF">BN8_00963</name>
</gene>
<proteinExistence type="predicted"/>
<reference evidence="1 2" key="1">
    <citation type="journal article" date="2012" name="J. Bacteriol.">
        <title>Genome Sequence of the Filamentous Bacterium Fibrisoma limi BUZ 3T.</title>
        <authorList>
            <person name="Filippini M."/>
            <person name="Qi W."/>
            <person name="Jaenicke S."/>
            <person name="Goesmann A."/>
            <person name="Smits T.H."/>
            <person name="Bagheri H.C."/>
        </authorList>
    </citation>
    <scope>NUCLEOTIDE SEQUENCE [LARGE SCALE GENOMIC DNA]</scope>
    <source>
        <strain evidence="2">BUZ 3T</strain>
    </source>
</reference>
<dbReference type="EMBL" id="CAIT01000004">
    <property type="protein sequence ID" value="CCH51996.1"/>
    <property type="molecule type" value="Genomic_DNA"/>
</dbReference>
<keyword evidence="2" id="KW-1185">Reference proteome</keyword>
<protein>
    <submittedName>
        <fullName evidence="1">Uncharacterized protein</fullName>
    </submittedName>
</protein>
<evidence type="ECO:0000313" key="2">
    <source>
        <dbReference type="Proteomes" id="UP000009309"/>
    </source>
</evidence>
<name>I2GDM2_9BACT</name>
<organism evidence="1 2">
    <name type="scientific">Fibrisoma limi BUZ 3</name>
    <dbReference type="NCBI Taxonomy" id="1185876"/>
    <lineage>
        <taxon>Bacteria</taxon>
        <taxon>Pseudomonadati</taxon>
        <taxon>Bacteroidota</taxon>
        <taxon>Cytophagia</taxon>
        <taxon>Cytophagales</taxon>
        <taxon>Spirosomataceae</taxon>
        <taxon>Fibrisoma</taxon>
    </lineage>
</organism>
<sequence length="53" mass="6177">MSKSRLQVNLERLFLRSVHCQFTAADRANSSVLIRIQFYWLISSFDSLLTARS</sequence>
<accession>I2GDM2</accession>
<comment type="caution">
    <text evidence="1">The sequence shown here is derived from an EMBL/GenBank/DDBJ whole genome shotgun (WGS) entry which is preliminary data.</text>
</comment>
<evidence type="ECO:0000313" key="1">
    <source>
        <dbReference type="EMBL" id="CCH51996.1"/>
    </source>
</evidence>
<dbReference type="AlphaFoldDB" id="I2GDM2"/>
<dbReference type="Proteomes" id="UP000009309">
    <property type="component" value="Unassembled WGS sequence"/>
</dbReference>